<organism evidence="1 2">
    <name type="scientific">Trichomonas vaginalis (strain ATCC PRA-98 / G3)</name>
    <dbReference type="NCBI Taxonomy" id="412133"/>
    <lineage>
        <taxon>Eukaryota</taxon>
        <taxon>Metamonada</taxon>
        <taxon>Parabasalia</taxon>
        <taxon>Trichomonadida</taxon>
        <taxon>Trichomonadidae</taxon>
        <taxon>Trichomonas</taxon>
    </lineage>
</organism>
<evidence type="ECO:0008006" key="3">
    <source>
        <dbReference type="Google" id="ProtNLM"/>
    </source>
</evidence>
<dbReference type="InParanoid" id="A2F8U7"/>
<dbReference type="InterPro" id="IPR008979">
    <property type="entry name" value="Galactose-bd-like_sf"/>
</dbReference>
<dbReference type="SUPFAM" id="SSF49785">
    <property type="entry name" value="Galactose-binding domain-like"/>
    <property type="match status" value="1"/>
</dbReference>
<dbReference type="AlphaFoldDB" id="A2F8U7"/>
<dbReference type="Gene3D" id="2.60.120.260">
    <property type="entry name" value="Galactose-binding domain-like"/>
    <property type="match status" value="1"/>
</dbReference>
<dbReference type="SMR" id="A2F8U7"/>
<reference evidence="1" key="2">
    <citation type="journal article" date="2007" name="Science">
        <title>Draft genome sequence of the sexually transmitted pathogen Trichomonas vaginalis.</title>
        <authorList>
            <person name="Carlton J.M."/>
            <person name="Hirt R.P."/>
            <person name="Silva J.C."/>
            <person name="Delcher A.L."/>
            <person name="Schatz M."/>
            <person name="Zhao Q."/>
            <person name="Wortman J.R."/>
            <person name="Bidwell S.L."/>
            <person name="Alsmark U.C.M."/>
            <person name="Besteiro S."/>
            <person name="Sicheritz-Ponten T."/>
            <person name="Noel C.J."/>
            <person name="Dacks J.B."/>
            <person name="Foster P.G."/>
            <person name="Simillion C."/>
            <person name="Van de Peer Y."/>
            <person name="Miranda-Saavedra D."/>
            <person name="Barton G.J."/>
            <person name="Westrop G.D."/>
            <person name="Mueller S."/>
            <person name="Dessi D."/>
            <person name="Fiori P.L."/>
            <person name="Ren Q."/>
            <person name="Paulsen I."/>
            <person name="Zhang H."/>
            <person name="Bastida-Corcuera F.D."/>
            <person name="Simoes-Barbosa A."/>
            <person name="Brown M.T."/>
            <person name="Hayes R.D."/>
            <person name="Mukherjee M."/>
            <person name="Okumura C.Y."/>
            <person name="Schneider R."/>
            <person name="Smith A.J."/>
            <person name="Vanacova S."/>
            <person name="Villalvazo M."/>
            <person name="Haas B.J."/>
            <person name="Pertea M."/>
            <person name="Feldblyum T.V."/>
            <person name="Utterback T.R."/>
            <person name="Shu C.L."/>
            <person name="Osoegawa K."/>
            <person name="de Jong P.J."/>
            <person name="Hrdy I."/>
            <person name="Horvathova L."/>
            <person name="Zubacova Z."/>
            <person name="Dolezal P."/>
            <person name="Malik S.B."/>
            <person name="Logsdon J.M. Jr."/>
            <person name="Henze K."/>
            <person name="Gupta A."/>
            <person name="Wang C.C."/>
            <person name="Dunne R.L."/>
            <person name="Upcroft J.A."/>
            <person name="Upcroft P."/>
            <person name="White O."/>
            <person name="Salzberg S.L."/>
            <person name="Tang P."/>
            <person name="Chiu C.-H."/>
            <person name="Lee Y.-S."/>
            <person name="Embley T.M."/>
            <person name="Coombs G.H."/>
            <person name="Mottram J.C."/>
            <person name="Tachezy J."/>
            <person name="Fraser-Liggett C.M."/>
            <person name="Johnson P.J."/>
        </authorList>
    </citation>
    <scope>NUCLEOTIDE SEQUENCE [LARGE SCALE GENOMIC DNA]</scope>
    <source>
        <strain evidence="1">G3</strain>
    </source>
</reference>
<dbReference type="EMBL" id="DS113666">
    <property type="protein sequence ID" value="EAX98683.1"/>
    <property type="molecule type" value="Genomic_DNA"/>
</dbReference>
<proteinExistence type="predicted"/>
<accession>A2F8U7</accession>
<name>A2F8U7_TRIV3</name>
<gene>
    <name evidence="1" type="ORF">TVAG_432330</name>
</gene>
<dbReference type="VEuPathDB" id="TrichDB:TVAG_432330"/>
<protein>
    <recommendedName>
        <fullName evidence="3">F5/8 type C domain-containing protein</fullName>
    </recommendedName>
</protein>
<evidence type="ECO:0000313" key="1">
    <source>
        <dbReference type="EMBL" id="EAX98683.1"/>
    </source>
</evidence>
<dbReference type="Proteomes" id="UP000001542">
    <property type="component" value="Unassembled WGS sequence"/>
</dbReference>
<reference evidence="1" key="1">
    <citation type="submission" date="2006-10" db="EMBL/GenBank/DDBJ databases">
        <authorList>
            <person name="Amadeo P."/>
            <person name="Zhao Q."/>
            <person name="Wortman J."/>
            <person name="Fraser-Liggett C."/>
            <person name="Carlton J."/>
        </authorList>
    </citation>
    <scope>NUCLEOTIDE SEQUENCE</scope>
    <source>
        <strain evidence="1">G3</strain>
    </source>
</reference>
<dbReference type="VEuPathDB" id="TrichDB:TVAGG3_0126720"/>
<sequence>MMEVSGSSKQRINGTKQMTKPEYSIYPWDKRYDWCSNYGKSYDEHPYITYYLKSKKMKFNGYFVRCGCCYEGCCCDDENNGYCFDCCLYSWSLLISDDNKTWTEVHRVDKDNTMKFCNEKTYNLDKTYTAKYVKIIQNEHCPGFPPCISINKFELYGDIIHDDGMINEEEFVSFHDVDEDVSIIGHISRNSKI</sequence>
<dbReference type="KEGG" id="tva:4756483"/>
<evidence type="ECO:0000313" key="2">
    <source>
        <dbReference type="Proteomes" id="UP000001542"/>
    </source>
</evidence>
<dbReference type="RefSeq" id="XP_001311613.1">
    <property type="nucleotide sequence ID" value="XM_001311612.1"/>
</dbReference>
<keyword evidence="2" id="KW-1185">Reference proteome</keyword>